<evidence type="ECO:0000256" key="15">
    <source>
        <dbReference type="NCBIfam" id="TIGR00560"/>
    </source>
</evidence>
<feature type="transmembrane region" description="Helical" evidence="17">
    <location>
        <begin position="91"/>
        <end position="110"/>
    </location>
</feature>
<keyword evidence="13" id="KW-1208">Phospholipid metabolism</keyword>
<comment type="similarity">
    <text evidence="3 16">Belongs to the CDP-alcohol phosphatidyltransferase class-I family.</text>
</comment>
<gene>
    <name evidence="18" type="primary">pgsA</name>
    <name evidence="19" type="ORF">HT99x_009415</name>
    <name evidence="18" type="ORF">HT99x_02884</name>
</gene>
<dbReference type="AlphaFoldDB" id="A0A0Q9YR73"/>
<dbReference type="InterPro" id="IPR000462">
    <property type="entry name" value="CDP-OH_P_trans"/>
</dbReference>
<evidence type="ECO:0000256" key="8">
    <source>
        <dbReference type="ARBA" id="ARBA00022692"/>
    </source>
</evidence>
<dbReference type="PATRIC" id="fig|1590043.3.peg.2934"/>
<dbReference type="NCBIfam" id="TIGR00560">
    <property type="entry name" value="pgsA"/>
    <property type="match status" value="1"/>
</dbReference>
<keyword evidence="20" id="KW-1185">Reference proteome</keyword>
<dbReference type="Pfam" id="PF01066">
    <property type="entry name" value="CDP-OH_P_transf"/>
    <property type="match status" value="1"/>
</dbReference>
<dbReference type="InterPro" id="IPR004570">
    <property type="entry name" value="Phosphatidylglycerol_P_synth"/>
</dbReference>
<organism evidence="18">
    <name type="scientific">Candidatus Berkiella aquae</name>
    <dbReference type="NCBI Taxonomy" id="295108"/>
    <lineage>
        <taxon>Bacteria</taxon>
        <taxon>Pseudomonadati</taxon>
        <taxon>Pseudomonadota</taxon>
        <taxon>Gammaproteobacteria</taxon>
        <taxon>Candidatus Berkiellales</taxon>
        <taxon>Candidatus Berkiellaceae</taxon>
        <taxon>Candidatus Berkiella</taxon>
    </lineage>
</organism>
<evidence type="ECO:0000256" key="6">
    <source>
        <dbReference type="ARBA" id="ARBA00022516"/>
    </source>
</evidence>
<protein>
    <recommendedName>
        <fullName evidence="5 15">CDP-diacylglycerol--glycerol-3-phosphate 3-phosphatidyltransferase</fullName>
        <ecNumber evidence="4 15">2.7.8.5</ecNumber>
    </recommendedName>
</protein>
<feature type="transmembrane region" description="Helical" evidence="17">
    <location>
        <begin position="131"/>
        <end position="148"/>
    </location>
</feature>
<comment type="subcellular location">
    <subcellularLocation>
        <location evidence="1">Membrane</location>
        <topology evidence="1">Multi-pass membrane protein</topology>
    </subcellularLocation>
</comment>
<keyword evidence="11 17" id="KW-0472">Membrane</keyword>
<feature type="transmembrane region" description="Helical" evidence="17">
    <location>
        <begin position="7"/>
        <end position="28"/>
    </location>
</feature>
<dbReference type="STRING" id="295108.HT99x_02884"/>
<keyword evidence="6" id="KW-0444">Lipid biosynthesis</keyword>
<evidence type="ECO:0000256" key="14">
    <source>
        <dbReference type="ARBA" id="ARBA00048586"/>
    </source>
</evidence>
<dbReference type="Proteomes" id="UP000051497">
    <property type="component" value="Unassembled WGS sequence"/>
</dbReference>
<keyword evidence="7 16" id="KW-0808">Transferase</keyword>
<evidence type="ECO:0000256" key="17">
    <source>
        <dbReference type="SAM" id="Phobius"/>
    </source>
</evidence>
<dbReference type="EMBL" id="LKAJ02000001">
    <property type="protein sequence ID" value="MCS5711653.1"/>
    <property type="molecule type" value="Genomic_DNA"/>
</dbReference>
<dbReference type="InterPro" id="IPR048254">
    <property type="entry name" value="CDP_ALCOHOL_P_TRANSF_CS"/>
</dbReference>
<evidence type="ECO:0000256" key="1">
    <source>
        <dbReference type="ARBA" id="ARBA00004141"/>
    </source>
</evidence>
<keyword evidence="10" id="KW-0443">Lipid metabolism</keyword>
<feature type="transmembrane region" description="Helical" evidence="17">
    <location>
        <begin position="154"/>
        <end position="177"/>
    </location>
</feature>
<dbReference type="InterPro" id="IPR043130">
    <property type="entry name" value="CDP-OH_PTrfase_TM_dom"/>
</dbReference>
<evidence type="ECO:0000256" key="12">
    <source>
        <dbReference type="ARBA" id="ARBA00023209"/>
    </source>
</evidence>
<proteinExistence type="inferred from homology"/>
<evidence type="ECO:0000313" key="19">
    <source>
        <dbReference type="EMBL" id="MCS5711653.1"/>
    </source>
</evidence>
<dbReference type="RefSeq" id="WP_235528497.1">
    <property type="nucleotide sequence ID" value="NZ_LKAJ02000001.1"/>
</dbReference>
<dbReference type="EC" id="2.7.8.5" evidence="4 15"/>
<keyword evidence="9 17" id="KW-1133">Transmembrane helix</keyword>
<dbReference type="InterPro" id="IPR050324">
    <property type="entry name" value="CDP-alcohol_PTase-I"/>
</dbReference>
<reference evidence="18" key="1">
    <citation type="submission" date="2015-09" db="EMBL/GenBank/DDBJ databases">
        <title>Draft Genome Sequences of Two Novel Amoeba-resistant Intranuclear Bacteria, Candidatus Berkiella cookevillensis and Candidatus Berkiella aquae.</title>
        <authorList>
            <person name="Mehari Y.T."/>
            <person name="Arivett B.A."/>
            <person name="Farone A.L."/>
            <person name="Gunderson J.H."/>
            <person name="Farone M.B."/>
        </authorList>
    </citation>
    <scope>NUCLEOTIDE SEQUENCE [LARGE SCALE GENOMIC DNA]</scope>
    <source>
        <strain evidence="18">HT99</strain>
    </source>
</reference>
<reference evidence="19" key="2">
    <citation type="journal article" date="2016" name="Genome Announc.">
        <title>Draft Genome Sequences of Two Novel Amoeba-Resistant Intranuclear Bacteria, 'Candidatus Berkiella cookevillensis' and 'Candidatus Berkiella aquae'.</title>
        <authorList>
            <person name="Mehari Y.T."/>
            <person name="Arivett B.A."/>
            <person name="Farone A.L."/>
            <person name="Gunderson J.H."/>
            <person name="Farone M.B."/>
        </authorList>
    </citation>
    <scope>NUCLEOTIDE SEQUENCE</scope>
    <source>
        <strain evidence="19">HT99</strain>
    </source>
</reference>
<name>A0A0Q9YR73_9GAMM</name>
<evidence type="ECO:0000256" key="4">
    <source>
        <dbReference type="ARBA" id="ARBA00013170"/>
    </source>
</evidence>
<evidence type="ECO:0000256" key="9">
    <source>
        <dbReference type="ARBA" id="ARBA00022989"/>
    </source>
</evidence>
<sequence>MQGIMSIPNLLTAARIALIPCFVVAFYLPTKHAGMITAAIFCLAGATDWLDGYLARKLNQTSRFGAFLDPVADKLIVAVALVLLVGEYGSVWMTIPAVVIVSREITISALREWMAEIGQRTTVSVSYVGKLKTFIQIIAIIILLSQPADWNLKSVIVGTIFMYLAAILTLWSMIAYLKAAWAALTEK</sequence>
<dbReference type="PROSITE" id="PS00379">
    <property type="entry name" value="CDP_ALCOHOL_P_TRANSF"/>
    <property type="match status" value="1"/>
</dbReference>
<evidence type="ECO:0000256" key="10">
    <source>
        <dbReference type="ARBA" id="ARBA00023098"/>
    </source>
</evidence>
<evidence type="ECO:0000256" key="13">
    <source>
        <dbReference type="ARBA" id="ARBA00023264"/>
    </source>
</evidence>
<dbReference type="EMBL" id="LKAJ01000018">
    <property type="protein sequence ID" value="KRG18897.1"/>
    <property type="molecule type" value="Genomic_DNA"/>
</dbReference>
<evidence type="ECO:0000313" key="20">
    <source>
        <dbReference type="Proteomes" id="UP000051497"/>
    </source>
</evidence>
<evidence type="ECO:0000256" key="7">
    <source>
        <dbReference type="ARBA" id="ARBA00022679"/>
    </source>
</evidence>
<accession>A0A0Q9YR73</accession>
<evidence type="ECO:0000313" key="18">
    <source>
        <dbReference type="EMBL" id="KRG18897.1"/>
    </source>
</evidence>
<keyword evidence="12" id="KW-0594">Phospholipid biosynthesis</keyword>
<dbReference type="GO" id="GO:0008444">
    <property type="term" value="F:CDP-diacylglycerol-glycerol-3-phosphate 3-phosphatidyltransferase activity"/>
    <property type="evidence" value="ECO:0007669"/>
    <property type="project" value="UniProtKB-UniRule"/>
</dbReference>
<dbReference type="PIRSF" id="PIRSF000847">
    <property type="entry name" value="Phos_ph_gly_syn"/>
    <property type="match status" value="1"/>
</dbReference>
<reference evidence="19" key="3">
    <citation type="submission" date="2021-06" db="EMBL/GenBank/DDBJ databases">
        <title>Genomic Description and Analysis of Intracellular Bacteria, Candidatus Berkiella cookevillensis and Candidatus Berkiella aquae.</title>
        <authorList>
            <person name="Kidane D.T."/>
            <person name="Mehari Y.T."/>
            <person name="Rice F.C."/>
            <person name="Arivett B.A."/>
            <person name="Farone A.L."/>
            <person name="Berk S.G."/>
            <person name="Farone M.B."/>
        </authorList>
    </citation>
    <scope>NUCLEOTIDE SEQUENCE</scope>
    <source>
        <strain evidence="19">HT99</strain>
    </source>
</reference>
<dbReference type="GO" id="GO:0005886">
    <property type="term" value="C:plasma membrane"/>
    <property type="evidence" value="ECO:0007669"/>
    <property type="project" value="TreeGrafter"/>
</dbReference>
<evidence type="ECO:0000256" key="11">
    <source>
        <dbReference type="ARBA" id="ARBA00023136"/>
    </source>
</evidence>
<evidence type="ECO:0000256" key="5">
    <source>
        <dbReference type="ARBA" id="ARBA00014944"/>
    </source>
</evidence>
<evidence type="ECO:0000256" key="2">
    <source>
        <dbReference type="ARBA" id="ARBA00005042"/>
    </source>
</evidence>
<comment type="pathway">
    <text evidence="2">Phospholipid metabolism; phosphatidylglycerol biosynthesis; phosphatidylglycerol from CDP-diacylglycerol: step 1/2.</text>
</comment>
<dbReference type="GO" id="GO:0046474">
    <property type="term" value="P:glycerophospholipid biosynthetic process"/>
    <property type="evidence" value="ECO:0007669"/>
    <property type="project" value="TreeGrafter"/>
</dbReference>
<evidence type="ECO:0000256" key="16">
    <source>
        <dbReference type="RuleBase" id="RU003750"/>
    </source>
</evidence>
<dbReference type="PANTHER" id="PTHR14269">
    <property type="entry name" value="CDP-DIACYLGLYCEROL--GLYCEROL-3-PHOSPHATE 3-PHOSPHATIDYLTRANSFERASE-RELATED"/>
    <property type="match status" value="1"/>
</dbReference>
<dbReference type="PANTHER" id="PTHR14269:SF62">
    <property type="entry name" value="CDP-DIACYLGLYCEROL--GLYCEROL-3-PHOSPHATE 3-PHOSPHATIDYLTRANSFERASE 1, CHLOROPLASTIC"/>
    <property type="match status" value="1"/>
</dbReference>
<dbReference type="Gene3D" id="1.20.120.1760">
    <property type="match status" value="1"/>
</dbReference>
<comment type="caution">
    <text evidence="18">The sequence shown here is derived from an EMBL/GenBank/DDBJ whole genome shotgun (WGS) entry which is preliminary data.</text>
</comment>
<keyword evidence="8 17" id="KW-0812">Transmembrane</keyword>
<evidence type="ECO:0000256" key="3">
    <source>
        <dbReference type="ARBA" id="ARBA00010441"/>
    </source>
</evidence>
<comment type="catalytic activity">
    <reaction evidence="14">
        <text>a CDP-1,2-diacyl-sn-glycerol + sn-glycerol 3-phosphate = a 1,2-diacyl-sn-glycero-3-phospho-(1'-sn-glycero-3'-phosphate) + CMP + H(+)</text>
        <dbReference type="Rhea" id="RHEA:12593"/>
        <dbReference type="ChEBI" id="CHEBI:15378"/>
        <dbReference type="ChEBI" id="CHEBI:57597"/>
        <dbReference type="ChEBI" id="CHEBI:58332"/>
        <dbReference type="ChEBI" id="CHEBI:60110"/>
        <dbReference type="ChEBI" id="CHEBI:60377"/>
        <dbReference type="EC" id="2.7.8.5"/>
    </reaction>
</comment>